<dbReference type="InterPro" id="IPR013099">
    <property type="entry name" value="K_chnl_dom"/>
</dbReference>
<dbReference type="AlphaFoldDB" id="A0A6B2QVJ9"/>
<name>A0A6B2QVJ9_9BURK</name>
<organism evidence="4">
    <name type="scientific">Sheuella amnicola</name>
    <dbReference type="NCBI Taxonomy" id="2707330"/>
    <lineage>
        <taxon>Bacteria</taxon>
        <taxon>Pseudomonadati</taxon>
        <taxon>Pseudomonadota</taxon>
        <taxon>Betaproteobacteria</taxon>
        <taxon>Burkholderiales</taxon>
        <taxon>Alcaligenaceae</taxon>
        <taxon>Sheuella</taxon>
    </lineage>
</organism>
<keyword evidence="2" id="KW-0812">Transmembrane</keyword>
<dbReference type="InterPro" id="IPR050721">
    <property type="entry name" value="Trk_Ktr_HKT_K-transport"/>
</dbReference>
<gene>
    <name evidence="4" type="ORF">G3I67_01695</name>
</gene>
<evidence type="ECO:0000256" key="2">
    <source>
        <dbReference type="SAM" id="Phobius"/>
    </source>
</evidence>
<dbReference type="InterPro" id="IPR003148">
    <property type="entry name" value="RCK_N"/>
</dbReference>
<dbReference type="GO" id="GO:0034220">
    <property type="term" value="P:monoatomic ion transmembrane transport"/>
    <property type="evidence" value="ECO:0007669"/>
    <property type="project" value="UniProtKB-KW"/>
</dbReference>
<dbReference type="SUPFAM" id="SSF51735">
    <property type="entry name" value="NAD(P)-binding Rossmann-fold domains"/>
    <property type="match status" value="1"/>
</dbReference>
<sequence length="341" mass="37992">MLSSKNDTSHLRGLLYIVLFGLFTVHIFGTLAYQVLTHGQHHWFDSFYMTFITVSTIGFSEVFDMSNNPAARALTVLLGIFGAGTLSMMFSIMTVLFLESDINETLQRKRMDQAVKKLKNHYILCGLGRVGENVAQELSITKRPFVSIDPNPQAIQNLKDKNPGFLYVLGDATDDDCLKHAGIDHAVGLFAVSGEDALNMMIIITARQLRPDLRIVARCHDVKNIEKMKKAGADSIVSPDFTGGMRIASAMVRPHVVSFIEEMLRDEASFRVEEIEIPSSRTGESLGNIAQRHENYILMGVRRQNGQLIFNPSSSWIIEQGSILIAMANTEGRQNLIDQLS</sequence>
<evidence type="ECO:0000259" key="3">
    <source>
        <dbReference type="PROSITE" id="PS51201"/>
    </source>
</evidence>
<comment type="caution">
    <text evidence="4">The sequence shown here is derived from an EMBL/GenBank/DDBJ whole genome shotgun (WGS) entry which is preliminary data.</text>
</comment>
<dbReference type="Pfam" id="PF07885">
    <property type="entry name" value="Ion_trans_2"/>
    <property type="match status" value="1"/>
</dbReference>
<dbReference type="Gene3D" id="3.40.50.720">
    <property type="entry name" value="NAD(P)-binding Rossmann-like Domain"/>
    <property type="match status" value="1"/>
</dbReference>
<dbReference type="InterPro" id="IPR036721">
    <property type="entry name" value="RCK_C_sf"/>
</dbReference>
<feature type="transmembrane region" description="Helical" evidence="2">
    <location>
        <begin position="47"/>
        <end position="63"/>
    </location>
</feature>
<accession>A0A6B2QVJ9</accession>
<feature type="domain" description="RCK N-terminal" evidence="3">
    <location>
        <begin position="119"/>
        <end position="238"/>
    </location>
</feature>
<dbReference type="SUPFAM" id="SSF81324">
    <property type="entry name" value="Voltage-gated potassium channels"/>
    <property type="match status" value="1"/>
</dbReference>
<keyword evidence="4" id="KW-0813">Transport</keyword>
<keyword evidence="4" id="KW-0407">Ion channel</keyword>
<evidence type="ECO:0000256" key="1">
    <source>
        <dbReference type="ARBA" id="ARBA00004651"/>
    </source>
</evidence>
<evidence type="ECO:0000313" key="4">
    <source>
        <dbReference type="EMBL" id="NDY81933.1"/>
    </source>
</evidence>
<dbReference type="EMBL" id="JAAGRN010000001">
    <property type="protein sequence ID" value="NDY81933.1"/>
    <property type="molecule type" value="Genomic_DNA"/>
</dbReference>
<comment type="subcellular location">
    <subcellularLocation>
        <location evidence="1">Cell membrane</location>
        <topology evidence="1">Multi-pass membrane protein</topology>
    </subcellularLocation>
</comment>
<dbReference type="Pfam" id="PF02254">
    <property type="entry name" value="TrkA_N"/>
    <property type="match status" value="1"/>
</dbReference>
<dbReference type="PANTHER" id="PTHR43833">
    <property type="entry name" value="POTASSIUM CHANNEL PROTEIN 2-RELATED-RELATED"/>
    <property type="match status" value="1"/>
</dbReference>
<keyword evidence="2" id="KW-1133">Transmembrane helix</keyword>
<keyword evidence="4" id="KW-0406">Ion transport</keyword>
<dbReference type="RefSeq" id="WP_163651221.1">
    <property type="nucleotide sequence ID" value="NZ_JAAGRN010000001.1"/>
</dbReference>
<reference evidence="4" key="1">
    <citation type="submission" date="2020-02" db="EMBL/GenBank/DDBJ databases">
        <authorList>
            <person name="Chen W.-M."/>
        </authorList>
    </citation>
    <scope>NUCLEOTIDE SEQUENCE</scope>
    <source>
        <strain evidence="4">NBD-18</strain>
    </source>
</reference>
<dbReference type="Gene3D" id="1.10.287.70">
    <property type="match status" value="1"/>
</dbReference>
<dbReference type="Gene3D" id="3.30.70.1450">
    <property type="entry name" value="Regulator of K+ conductance, C-terminal domain"/>
    <property type="match status" value="1"/>
</dbReference>
<dbReference type="SUPFAM" id="SSF116726">
    <property type="entry name" value="TrkA C-terminal domain-like"/>
    <property type="match status" value="1"/>
</dbReference>
<protein>
    <submittedName>
        <fullName evidence="4">Potassium channel family protein</fullName>
    </submittedName>
</protein>
<dbReference type="InterPro" id="IPR036291">
    <property type="entry name" value="NAD(P)-bd_dom_sf"/>
</dbReference>
<keyword evidence="2" id="KW-0472">Membrane</keyword>
<dbReference type="GO" id="GO:0005886">
    <property type="term" value="C:plasma membrane"/>
    <property type="evidence" value="ECO:0007669"/>
    <property type="project" value="UniProtKB-SubCell"/>
</dbReference>
<dbReference type="GO" id="GO:0006813">
    <property type="term" value="P:potassium ion transport"/>
    <property type="evidence" value="ECO:0007669"/>
    <property type="project" value="InterPro"/>
</dbReference>
<feature type="transmembrane region" description="Helical" evidence="2">
    <location>
        <begin position="75"/>
        <end position="98"/>
    </location>
</feature>
<proteinExistence type="predicted"/>
<feature type="transmembrane region" description="Helical" evidence="2">
    <location>
        <begin position="14"/>
        <end position="35"/>
    </location>
</feature>
<dbReference type="PANTHER" id="PTHR43833:SF9">
    <property type="entry name" value="POTASSIUM CHANNEL PROTEIN YUGO-RELATED"/>
    <property type="match status" value="1"/>
</dbReference>
<dbReference type="PROSITE" id="PS51201">
    <property type="entry name" value="RCK_N"/>
    <property type="match status" value="1"/>
</dbReference>